<evidence type="ECO:0000313" key="1">
    <source>
        <dbReference type="EMBL" id="QBK92920.1"/>
    </source>
</evidence>
<proteinExistence type="predicted"/>
<gene>
    <name evidence="1" type="ORF">LCPAC403_00540</name>
</gene>
<protein>
    <submittedName>
        <fullName evidence="1">A1L transcription factor/late transcription factor VLTF-2</fullName>
    </submittedName>
</protein>
<dbReference type="EMBL" id="MK500588">
    <property type="protein sequence ID" value="QBK92920.1"/>
    <property type="molecule type" value="Genomic_DNA"/>
</dbReference>
<reference evidence="1" key="1">
    <citation type="journal article" date="2019" name="MBio">
        <title>Virus Genomes from Deep Sea Sediments Expand the Ocean Megavirome and Support Independent Origins of Viral Gigantism.</title>
        <authorList>
            <person name="Backstrom D."/>
            <person name="Yutin N."/>
            <person name="Jorgensen S.L."/>
            <person name="Dharamshi J."/>
            <person name="Homa F."/>
            <person name="Zaremba-Niedwiedzka K."/>
            <person name="Spang A."/>
            <person name="Wolf Y.I."/>
            <person name="Koonin E.V."/>
            <person name="Ettema T.J."/>
        </authorList>
    </citation>
    <scope>NUCLEOTIDE SEQUENCE</scope>
</reference>
<accession>A0A481ZCR0</accession>
<organism evidence="1">
    <name type="scientific">Pithovirus LCPAC403</name>
    <dbReference type="NCBI Taxonomy" id="2506596"/>
    <lineage>
        <taxon>Viruses</taxon>
        <taxon>Pithoviruses</taxon>
    </lineage>
</organism>
<sequence length="189" mass="22110">MVGKYDNIKLKYNESTLEKPTISVDEKIGIFEITREGRKIIVAAKGHKVYVDFIATGKYSKSPCKWCRRKIKGKPIGLPVGNIRVSTIDGDSHIICYIEDLYDTFECLYAAFKLFYSRKKCYRESEEMIFYLFDIMHPNEILIPANDWRTLISNEGWMTDEEFSRGTHHFVDTGRILMVPTERIYELIE</sequence>
<name>A0A481ZCR0_9VIRU</name>